<evidence type="ECO:0000256" key="2">
    <source>
        <dbReference type="ARBA" id="ARBA00022908"/>
    </source>
</evidence>
<proteinExistence type="inferred from homology"/>
<gene>
    <name evidence="5" type="ORF">SAMN02745208_03063</name>
</gene>
<reference evidence="5 6" key="1">
    <citation type="submission" date="2016-11" db="EMBL/GenBank/DDBJ databases">
        <authorList>
            <person name="Varghese N."/>
            <person name="Submissions S."/>
        </authorList>
    </citation>
    <scope>NUCLEOTIDE SEQUENCE [LARGE SCALE GENOMIC DNA]</scope>
    <source>
        <strain evidence="5 6">DSM 1</strain>
    </source>
</reference>
<name>A0A0B5X6V3_HEYCO</name>
<dbReference type="InterPro" id="IPR011010">
    <property type="entry name" value="DNA_brk_join_enz"/>
</dbReference>
<evidence type="ECO:0000313" key="5">
    <source>
        <dbReference type="EMBL" id="SHG01070.1"/>
    </source>
</evidence>
<dbReference type="GO" id="GO:0003677">
    <property type="term" value="F:DNA binding"/>
    <property type="evidence" value="ECO:0007669"/>
    <property type="project" value="UniProtKB-UniRule"/>
</dbReference>
<keyword evidence="3" id="KW-0238">DNA-binding</keyword>
<protein>
    <submittedName>
        <fullName evidence="5">Integrase</fullName>
    </submittedName>
</protein>
<sequence length="408" mass="47147">MASIQKRGANSFLLVVEIGYSAKGKRLKRTKTIHVNDPQLLKKKKKLNEYLNDELTKFKIEVEAGEYIAPEKMVLSEFVKEWEKKYAKEALSGGTLNNYLSNFKNHIEPVLGDLRLDQIKTIHIVNLLNNLKRTDGNGESSIHVKQYTYRVIRNIMSRAYEWKLVKNNPVDGVKKPRNKDEEMHKVNVYDEEEVEQLFLAVQSEPIHWRIFTSLALAGGLRKGELLGLEVSKINFDEQTIEIDQTIVMGENNKPEIKSTKTKKSARLVSLPKTVMDELKFYVKYLEKEKEKMGDAYEQEHQWLFCNEYGHHLYPTTPSKWWSRFVKKAGVRHIRLHDLRHTSATLLINQGVHAKIISERLGHADIGITMDTYGHALRTADKSAAEKLDTIFRSKSQKESNRQQSVNKS</sequence>
<dbReference type="PANTHER" id="PTHR30349">
    <property type="entry name" value="PHAGE INTEGRASE-RELATED"/>
    <property type="match status" value="1"/>
</dbReference>
<dbReference type="SUPFAM" id="SSF56349">
    <property type="entry name" value="DNA breaking-rejoining enzymes"/>
    <property type="match status" value="1"/>
</dbReference>
<dbReference type="Gene3D" id="1.10.443.10">
    <property type="entry name" value="Intergrase catalytic core"/>
    <property type="match status" value="1"/>
</dbReference>
<dbReference type="Gene3D" id="1.10.150.130">
    <property type="match status" value="1"/>
</dbReference>
<dbReference type="InterPro" id="IPR050090">
    <property type="entry name" value="Tyrosine_recombinase_XerCD"/>
</dbReference>
<dbReference type="HOGENOM" id="CLU_027562_17_1_9"/>
<dbReference type="GeneID" id="29813041"/>
<dbReference type="EMBL" id="FQUB01000116">
    <property type="protein sequence ID" value="SHG01070.1"/>
    <property type="molecule type" value="Genomic_DNA"/>
</dbReference>
<dbReference type="InterPro" id="IPR002104">
    <property type="entry name" value="Integrase_catalytic"/>
</dbReference>
<dbReference type="Pfam" id="PF14659">
    <property type="entry name" value="Phage_int_SAM_3"/>
    <property type="match status" value="1"/>
</dbReference>
<evidence type="ECO:0000256" key="3">
    <source>
        <dbReference type="ARBA" id="ARBA00023125"/>
    </source>
</evidence>
<dbReference type="Pfam" id="PF00589">
    <property type="entry name" value="Phage_integrase"/>
    <property type="match status" value="1"/>
</dbReference>
<organism evidence="5 6">
    <name type="scientific">Heyndrickxia coagulans DSM 1 = ATCC 7050</name>
    <dbReference type="NCBI Taxonomy" id="1121088"/>
    <lineage>
        <taxon>Bacteria</taxon>
        <taxon>Bacillati</taxon>
        <taxon>Bacillota</taxon>
        <taxon>Bacilli</taxon>
        <taxon>Bacillales</taxon>
        <taxon>Bacillaceae</taxon>
        <taxon>Heyndrickxia</taxon>
    </lineage>
</organism>
<dbReference type="InterPro" id="IPR004107">
    <property type="entry name" value="Integrase_SAM-like_N"/>
</dbReference>
<dbReference type="KEGG" id="bcoa:BF29_2487"/>
<comment type="similarity">
    <text evidence="1">Belongs to the 'phage' integrase family.</text>
</comment>
<dbReference type="Proteomes" id="UP000184029">
    <property type="component" value="Unassembled WGS sequence"/>
</dbReference>
<dbReference type="PANTHER" id="PTHR30349:SF64">
    <property type="entry name" value="PROPHAGE INTEGRASE INTD-RELATED"/>
    <property type="match status" value="1"/>
</dbReference>
<keyword evidence="4" id="KW-0233">DNA recombination</keyword>
<comment type="caution">
    <text evidence="5">The sequence shown here is derived from an EMBL/GenBank/DDBJ whole genome shotgun (WGS) entry which is preliminary data.</text>
</comment>
<evidence type="ECO:0000256" key="4">
    <source>
        <dbReference type="ARBA" id="ARBA00023172"/>
    </source>
</evidence>
<dbReference type="GO" id="GO:0015074">
    <property type="term" value="P:DNA integration"/>
    <property type="evidence" value="ECO:0007669"/>
    <property type="project" value="UniProtKB-KW"/>
</dbReference>
<dbReference type="PROSITE" id="PS51898">
    <property type="entry name" value="TYR_RECOMBINASE"/>
    <property type="match status" value="1"/>
</dbReference>
<dbReference type="KEGG" id="bcoa:BF29_2563"/>
<dbReference type="CDD" id="cd01189">
    <property type="entry name" value="INT_ICEBs1_C_like"/>
    <property type="match status" value="1"/>
</dbReference>
<keyword evidence="2" id="KW-0229">DNA integration</keyword>
<dbReference type="AlphaFoldDB" id="A0A0B5X6V3"/>
<dbReference type="InterPro" id="IPR044068">
    <property type="entry name" value="CB"/>
</dbReference>
<dbReference type="InterPro" id="IPR013762">
    <property type="entry name" value="Integrase-like_cat_sf"/>
</dbReference>
<evidence type="ECO:0000256" key="1">
    <source>
        <dbReference type="ARBA" id="ARBA00008857"/>
    </source>
</evidence>
<accession>A0A0B5X6V3</accession>
<dbReference type="GO" id="GO:0006310">
    <property type="term" value="P:DNA recombination"/>
    <property type="evidence" value="ECO:0007669"/>
    <property type="project" value="UniProtKB-KW"/>
</dbReference>
<dbReference type="PROSITE" id="PS51900">
    <property type="entry name" value="CB"/>
    <property type="match status" value="1"/>
</dbReference>
<dbReference type="InterPro" id="IPR010998">
    <property type="entry name" value="Integrase_recombinase_N"/>
</dbReference>
<dbReference type="RefSeq" id="WP_029142701.1">
    <property type="nucleotide sequence ID" value="NZ_ALAS01000127.1"/>
</dbReference>
<evidence type="ECO:0000313" key="6">
    <source>
        <dbReference type="Proteomes" id="UP000184029"/>
    </source>
</evidence>